<feature type="compositionally biased region" description="Acidic residues" evidence="1">
    <location>
        <begin position="1"/>
        <end position="10"/>
    </location>
</feature>
<feature type="compositionally biased region" description="Polar residues" evidence="1">
    <location>
        <begin position="56"/>
        <end position="68"/>
    </location>
</feature>
<evidence type="ECO:0000313" key="3">
    <source>
        <dbReference type="Proteomes" id="UP000054018"/>
    </source>
</evidence>
<gene>
    <name evidence="2" type="ORF">PISMIDRAFT_11001</name>
</gene>
<sequence length="158" mass="17214">MVSSVEDDGSWQETRSTERDTQRTVTRTVTTTREGTTETEVETIVKRCTRTTKTTLRSPQKRNPSVTQSPTAITASTTTLPSSPTTSPTTLLSPSSMLPPRKPQSDSRFVASRAPVPRTSTSRAAVIPHPSDVPGPTSTPEGYYLVIVGQEVGIFYTW</sequence>
<feature type="region of interest" description="Disordered" evidence="1">
    <location>
        <begin position="1"/>
        <end position="136"/>
    </location>
</feature>
<dbReference type="AlphaFoldDB" id="A0A0C9YEE2"/>
<accession>A0A0C9YEE2</accession>
<proteinExistence type="predicted"/>
<evidence type="ECO:0000256" key="1">
    <source>
        <dbReference type="SAM" id="MobiDB-lite"/>
    </source>
</evidence>
<reference evidence="2 3" key="1">
    <citation type="submission" date="2014-04" db="EMBL/GenBank/DDBJ databases">
        <authorList>
            <consortium name="DOE Joint Genome Institute"/>
            <person name="Kuo A."/>
            <person name="Kohler A."/>
            <person name="Costa M.D."/>
            <person name="Nagy L.G."/>
            <person name="Floudas D."/>
            <person name="Copeland A."/>
            <person name="Barry K.W."/>
            <person name="Cichocki N."/>
            <person name="Veneault-Fourrey C."/>
            <person name="LaButti K."/>
            <person name="Lindquist E.A."/>
            <person name="Lipzen A."/>
            <person name="Lundell T."/>
            <person name="Morin E."/>
            <person name="Murat C."/>
            <person name="Sun H."/>
            <person name="Tunlid A."/>
            <person name="Henrissat B."/>
            <person name="Grigoriev I.V."/>
            <person name="Hibbett D.S."/>
            <person name="Martin F."/>
            <person name="Nordberg H.P."/>
            <person name="Cantor M.N."/>
            <person name="Hua S.X."/>
        </authorList>
    </citation>
    <scope>NUCLEOTIDE SEQUENCE [LARGE SCALE GENOMIC DNA]</scope>
    <source>
        <strain evidence="2 3">441</strain>
    </source>
</reference>
<feature type="compositionally biased region" description="Low complexity" evidence="1">
    <location>
        <begin position="69"/>
        <end position="99"/>
    </location>
</feature>
<dbReference type="HOGENOM" id="CLU_1741306_0_0_1"/>
<name>A0A0C9YEE2_9AGAM</name>
<evidence type="ECO:0000313" key="2">
    <source>
        <dbReference type="EMBL" id="KIK23215.1"/>
    </source>
</evidence>
<dbReference type="Proteomes" id="UP000054018">
    <property type="component" value="Unassembled WGS sequence"/>
</dbReference>
<dbReference type="EMBL" id="KN833728">
    <property type="protein sequence ID" value="KIK23215.1"/>
    <property type="molecule type" value="Genomic_DNA"/>
</dbReference>
<organism evidence="2 3">
    <name type="scientific">Pisolithus microcarpus 441</name>
    <dbReference type="NCBI Taxonomy" id="765257"/>
    <lineage>
        <taxon>Eukaryota</taxon>
        <taxon>Fungi</taxon>
        <taxon>Dikarya</taxon>
        <taxon>Basidiomycota</taxon>
        <taxon>Agaricomycotina</taxon>
        <taxon>Agaricomycetes</taxon>
        <taxon>Agaricomycetidae</taxon>
        <taxon>Boletales</taxon>
        <taxon>Sclerodermatineae</taxon>
        <taxon>Pisolithaceae</taxon>
        <taxon>Pisolithus</taxon>
    </lineage>
</organism>
<feature type="compositionally biased region" description="Low complexity" evidence="1">
    <location>
        <begin position="23"/>
        <end position="34"/>
    </location>
</feature>
<protein>
    <submittedName>
        <fullName evidence="2">Uncharacterized protein</fullName>
    </submittedName>
</protein>
<reference evidence="3" key="2">
    <citation type="submission" date="2015-01" db="EMBL/GenBank/DDBJ databases">
        <title>Evolutionary Origins and Diversification of the Mycorrhizal Mutualists.</title>
        <authorList>
            <consortium name="DOE Joint Genome Institute"/>
            <consortium name="Mycorrhizal Genomics Consortium"/>
            <person name="Kohler A."/>
            <person name="Kuo A."/>
            <person name="Nagy L.G."/>
            <person name="Floudas D."/>
            <person name="Copeland A."/>
            <person name="Barry K.W."/>
            <person name="Cichocki N."/>
            <person name="Veneault-Fourrey C."/>
            <person name="LaButti K."/>
            <person name="Lindquist E.A."/>
            <person name="Lipzen A."/>
            <person name="Lundell T."/>
            <person name="Morin E."/>
            <person name="Murat C."/>
            <person name="Riley R."/>
            <person name="Ohm R."/>
            <person name="Sun H."/>
            <person name="Tunlid A."/>
            <person name="Henrissat B."/>
            <person name="Grigoriev I.V."/>
            <person name="Hibbett D.S."/>
            <person name="Martin F."/>
        </authorList>
    </citation>
    <scope>NUCLEOTIDE SEQUENCE [LARGE SCALE GENOMIC DNA]</scope>
    <source>
        <strain evidence="3">441</strain>
    </source>
</reference>
<keyword evidence="3" id="KW-1185">Reference proteome</keyword>